<dbReference type="AlphaFoldDB" id="A0A915HZU1"/>
<proteinExistence type="predicted"/>
<dbReference type="Proteomes" id="UP000887565">
    <property type="component" value="Unplaced"/>
</dbReference>
<reference evidence="2" key="1">
    <citation type="submission" date="2022-11" db="UniProtKB">
        <authorList>
            <consortium name="WormBaseParasite"/>
        </authorList>
    </citation>
    <scope>IDENTIFICATION</scope>
</reference>
<protein>
    <submittedName>
        <fullName evidence="2">Uncharacterized protein</fullName>
    </submittedName>
</protein>
<evidence type="ECO:0000313" key="1">
    <source>
        <dbReference type="Proteomes" id="UP000887565"/>
    </source>
</evidence>
<name>A0A915HZU1_ROMCU</name>
<dbReference type="WBParaSite" id="nRc.2.0.1.t06959-RA">
    <property type="protein sequence ID" value="nRc.2.0.1.t06959-RA"/>
    <property type="gene ID" value="nRc.2.0.1.g06959"/>
</dbReference>
<keyword evidence="1" id="KW-1185">Reference proteome</keyword>
<evidence type="ECO:0000313" key="2">
    <source>
        <dbReference type="WBParaSite" id="nRc.2.0.1.t06959-RA"/>
    </source>
</evidence>
<organism evidence="1 2">
    <name type="scientific">Romanomermis culicivorax</name>
    <name type="common">Nematode worm</name>
    <dbReference type="NCBI Taxonomy" id="13658"/>
    <lineage>
        <taxon>Eukaryota</taxon>
        <taxon>Metazoa</taxon>
        <taxon>Ecdysozoa</taxon>
        <taxon>Nematoda</taxon>
        <taxon>Enoplea</taxon>
        <taxon>Dorylaimia</taxon>
        <taxon>Mermithida</taxon>
        <taxon>Mermithoidea</taxon>
        <taxon>Mermithidae</taxon>
        <taxon>Romanomermis</taxon>
    </lineage>
</organism>
<accession>A0A915HZU1</accession>
<sequence length="81" mass="8537">MAFSCQIQVPCVTFPNDPSRLSPVAGPQQSKPECSADAHQVANQAQILQHNKLVIVPTAGHAGSPQASSLATLVLYSLEKI</sequence>